<dbReference type="Gene3D" id="3.30.200.20">
    <property type="entry name" value="Phosphorylase Kinase, domain 1"/>
    <property type="match status" value="1"/>
</dbReference>
<proteinExistence type="predicted"/>
<evidence type="ECO:0000256" key="7">
    <source>
        <dbReference type="PROSITE-ProRule" id="PRU10141"/>
    </source>
</evidence>
<dbReference type="InterPro" id="IPR000719">
    <property type="entry name" value="Prot_kinase_dom"/>
</dbReference>
<reference evidence="10 11" key="1">
    <citation type="submission" date="2024-08" db="EMBL/GenBank/DDBJ databases">
        <title>Mycobacterium servetensis sp. nov., a novel rapid-growing mycobacterial species recovered from a human patient in Zaragoza, Spain.</title>
        <authorList>
            <person name="Tristancho-Baro A.I."/>
            <person name="Buenestado-Serrano S."/>
            <person name="Garcia De Viedma D."/>
            <person name="Milagro-Beamonte A."/>
            <person name="Burillo N."/>
            <person name="Sanz S."/>
            <person name="Lopez-Calleja A.I."/>
            <person name="Penas-Utrilla D."/>
            <person name="Guardingo M."/>
            <person name="Garcia M.J."/>
            <person name="Vinuelas-Bayon J."/>
        </authorList>
    </citation>
    <scope>NUCLEOTIDE SEQUENCE [LARGE SCALE GENOMIC DNA]</scope>
    <source>
        <strain evidence="11">HUMS_12744610</strain>
    </source>
</reference>
<dbReference type="SUPFAM" id="SSF56112">
    <property type="entry name" value="Protein kinase-like (PK-like)"/>
    <property type="match status" value="1"/>
</dbReference>
<evidence type="ECO:0000313" key="11">
    <source>
        <dbReference type="Proteomes" id="UP001564760"/>
    </source>
</evidence>
<dbReference type="EMBL" id="JBGEDP010000001">
    <property type="protein sequence ID" value="MEY8013568.1"/>
    <property type="molecule type" value="Genomic_DNA"/>
</dbReference>
<feature type="region of interest" description="Disordered" evidence="8">
    <location>
        <begin position="284"/>
        <end position="305"/>
    </location>
</feature>
<keyword evidence="6 7" id="KW-0067">ATP-binding</keyword>
<dbReference type="GO" id="GO:0004674">
    <property type="term" value="F:protein serine/threonine kinase activity"/>
    <property type="evidence" value="ECO:0007669"/>
    <property type="project" value="UniProtKB-EC"/>
</dbReference>
<evidence type="ECO:0000256" key="3">
    <source>
        <dbReference type="ARBA" id="ARBA00022679"/>
    </source>
</evidence>
<gene>
    <name evidence="10" type="ORF">AB8998_00055</name>
</gene>
<dbReference type="PROSITE" id="PS50011">
    <property type="entry name" value="PROTEIN_KINASE_DOM"/>
    <property type="match status" value="1"/>
</dbReference>
<evidence type="ECO:0000256" key="8">
    <source>
        <dbReference type="SAM" id="MobiDB-lite"/>
    </source>
</evidence>
<accession>A0ABV4BTD3</accession>
<keyword evidence="2" id="KW-0723">Serine/threonine-protein kinase</keyword>
<evidence type="ECO:0000256" key="1">
    <source>
        <dbReference type="ARBA" id="ARBA00012513"/>
    </source>
</evidence>
<dbReference type="CDD" id="cd14014">
    <property type="entry name" value="STKc_PknB_like"/>
    <property type="match status" value="1"/>
</dbReference>
<dbReference type="Gene3D" id="1.10.510.10">
    <property type="entry name" value="Transferase(Phosphotransferase) domain 1"/>
    <property type="match status" value="1"/>
</dbReference>
<evidence type="ECO:0000256" key="2">
    <source>
        <dbReference type="ARBA" id="ARBA00022527"/>
    </source>
</evidence>
<protein>
    <recommendedName>
        <fullName evidence="1">non-specific serine/threonine protein kinase</fullName>
        <ecNumber evidence="1">2.7.11.1</ecNumber>
    </recommendedName>
</protein>
<name>A0ABV4BTD3_9MYCO</name>
<dbReference type="InterPro" id="IPR017441">
    <property type="entry name" value="Protein_kinase_ATP_BS"/>
</dbReference>
<sequence length="683" mass="72607">MPLASGTTFAGYTIVRQIGFGGMGAVYLAQHPRLPHRAALKILPRAMTADPEFRDRFHREAALAATLSHPNIVRVHDRGEYEGRLWIAMDYVEGTDAGRLIRDHYPAGMPVGEVCAIVTAVAAGLDYAHRRGLLHRGVRPANILLTAPHAGERRILLADFGVPRQLGDVSGLTATNMTVGTVAYAAPEQLTGADIDGRADQYALAANAFHLLTGGPPYQHSPVAVISQHLNAAPPKLSDRRPELASFDPVLSKALAKDPADRFKRCRKFANALGARASVAVGGPAYGSAPRSPTKPPPAAPKDTRGRPAILIGAAIAVATSVATGVIGYMIETNHTASKPTSAAPAAAAVLDGTYRLDYNLAKTTVNGAPNAPPEANNRENTAWWAFRSSCTPARCIATGTKLDANDHRVPSTPADTDIVRFTGNRWQDRTPRHSQRPYQRCLGTDGKSVVAGTDTEVIAWTWEPRPDGTLRGVSTDTVLTNQCGNRGDVFQTPFVATRTGDVPPGVTVADPATVSVPPNSGPAPAVPGPVLEGTYRVDYDYAHQTVNGAPITGTITDTAYFWAFRSSCTSAGCVATGAMLDQYHREAVGDAAEVLHFGDGHWRNAPYIKSTFCPGESLTATGAETSSWSLKPQPDGTLRGFLTENTFTNECGVQGAVYRTPMVMTRIGDVSPTVILADPTLF</sequence>
<dbReference type="Proteomes" id="UP001564760">
    <property type="component" value="Unassembled WGS sequence"/>
</dbReference>
<evidence type="ECO:0000259" key="9">
    <source>
        <dbReference type="PROSITE" id="PS50011"/>
    </source>
</evidence>
<dbReference type="PANTHER" id="PTHR43289">
    <property type="entry name" value="MITOGEN-ACTIVATED PROTEIN KINASE KINASE KINASE 20-RELATED"/>
    <property type="match status" value="1"/>
</dbReference>
<dbReference type="RefSeq" id="WP_369736237.1">
    <property type="nucleotide sequence ID" value="NZ_JBGEDP010000001.1"/>
</dbReference>
<keyword evidence="11" id="KW-1185">Reference proteome</keyword>
<evidence type="ECO:0000313" key="10">
    <source>
        <dbReference type="EMBL" id="MEY8013568.1"/>
    </source>
</evidence>
<dbReference type="Pfam" id="PF00069">
    <property type="entry name" value="Pkinase"/>
    <property type="match status" value="1"/>
</dbReference>
<dbReference type="PROSITE" id="PS00107">
    <property type="entry name" value="PROTEIN_KINASE_ATP"/>
    <property type="match status" value="1"/>
</dbReference>
<comment type="caution">
    <text evidence="10">The sequence shown here is derived from an EMBL/GenBank/DDBJ whole genome shotgun (WGS) entry which is preliminary data.</text>
</comment>
<organism evidence="10 11">
    <name type="scientific">Mycobacterium servetii</name>
    <dbReference type="NCBI Taxonomy" id="3237418"/>
    <lineage>
        <taxon>Bacteria</taxon>
        <taxon>Bacillati</taxon>
        <taxon>Actinomycetota</taxon>
        <taxon>Actinomycetes</taxon>
        <taxon>Mycobacteriales</taxon>
        <taxon>Mycobacteriaceae</taxon>
        <taxon>Mycobacterium</taxon>
    </lineage>
</organism>
<dbReference type="EC" id="2.7.11.1" evidence="1"/>
<keyword evidence="5 10" id="KW-0418">Kinase</keyword>
<keyword evidence="3 10" id="KW-0808">Transferase</keyword>
<dbReference type="PANTHER" id="PTHR43289:SF6">
    <property type="entry name" value="SERINE_THREONINE-PROTEIN KINASE NEKL-3"/>
    <property type="match status" value="1"/>
</dbReference>
<evidence type="ECO:0000256" key="6">
    <source>
        <dbReference type="ARBA" id="ARBA00022840"/>
    </source>
</evidence>
<feature type="binding site" evidence="7">
    <location>
        <position position="41"/>
    </location>
    <ligand>
        <name>ATP</name>
        <dbReference type="ChEBI" id="CHEBI:30616"/>
    </ligand>
</feature>
<evidence type="ECO:0000256" key="5">
    <source>
        <dbReference type="ARBA" id="ARBA00022777"/>
    </source>
</evidence>
<feature type="domain" description="Protein kinase" evidence="9">
    <location>
        <begin position="12"/>
        <end position="274"/>
    </location>
</feature>
<evidence type="ECO:0000256" key="4">
    <source>
        <dbReference type="ARBA" id="ARBA00022741"/>
    </source>
</evidence>
<dbReference type="InterPro" id="IPR011009">
    <property type="entry name" value="Kinase-like_dom_sf"/>
</dbReference>
<keyword evidence="4 7" id="KW-0547">Nucleotide-binding</keyword>